<gene>
    <name evidence="4" type="ORF">QUF54_02635</name>
</gene>
<dbReference type="Pfam" id="PF00072">
    <property type="entry name" value="Response_reg"/>
    <property type="match status" value="1"/>
</dbReference>
<proteinExistence type="predicted"/>
<sequence length="137" mass="15732">VDDDKNILTEYENHFVKQGFIVEVAHDGTEGLEKLCHDSEFDIALVNFKMPDMNGVDMIRQAYDTGVEADMIIWSEPEEYSKYDAVAAMKLGVNDWFEKSHIDKPKFFQRIKEVAEGVPLAEMAKMLSIIPKEELRC</sequence>
<dbReference type="InterPro" id="IPR001789">
    <property type="entry name" value="Sig_transdc_resp-reg_receiver"/>
</dbReference>
<keyword evidence="5" id="KW-1185">Reference proteome</keyword>
<keyword evidence="1" id="KW-0597">Phosphoprotein</keyword>
<dbReference type="Proteomes" id="UP001171945">
    <property type="component" value="Unassembled WGS sequence"/>
</dbReference>
<evidence type="ECO:0000256" key="1">
    <source>
        <dbReference type="ARBA" id="ARBA00022553"/>
    </source>
</evidence>
<feature type="domain" description="Response regulatory" evidence="3">
    <location>
        <begin position="1"/>
        <end position="114"/>
    </location>
</feature>
<dbReference type="SUPFAM" id="SSF52172">
    <property type="entry name" value="CheY-like"/>
    <property type="match status" value="1"/>
</dbReference>
<dbReference type="PANTHER" id="PTHR44591:SF3">
    <property type="entry name" value="RESPONSE REGULATORY DOMAIN-CONTAINING PROTEIN"/>
    <property type="match status" value="1"/>
</dbReference>
<dbReference type="PROSITE" id="PS50110">
    <property type="entry name" value="RESPONSE_REGULATORY"/>
    <property type="match status" value="1"/>
</dbReference>
<dbReference type="EMBL" id="JAUCGM010000090">
    <property type="protein sequence ID" value="MDM8562230.1"/>
    <property type="molecule type" value="Genomic_DNA"/>
</dbReference>
<dbReference type="PANTHER" id="PTHR44591">
    <property type="entry name" value="STRESS RESPONSE REGULATOR PROTEIN 1"/>
    <property type="match status" value="1"/>
</dbReference>
<evidence type="ECO:0000313" key="5">
    <source>
        <dbReference type="Proteomes" id="UP001171945"/>
    </source>
</evidence>
<evidence type="ECO:0000313" key="4">
    <source>
        <dbReference type="EMBL" id="MDM8562230.1"/>
    </source>
</evidence>
<comment type="caution">
    <text evidence="4">The sequence shown here is derived from an EMBL/GenBank/DDBJ whole genome shotgun (WGS) entry which is preliminary data.</text>
</comment>
<name>A0ABT7VRG0_9GAMM</name>
<evidence type="ECO:0000256" key="2">
    <source>
        <dbReference type="PROSITE-ProRule" id="PRU00169"/>
    </source>
</evidence>
<feature type="non-terminal residue" evidence="4">
    <location>
        <position position="1"/>
    </location>
</feature>
<dbReference type="SMART" id="SM00448">
    <property type="entry name" value="REC"/>
    <property type="match status" value="1"/>
</dbReference>
<dbReference type="Gene3D" id="3.40.50.2300">
    <property type="match status" value="1"/>
</dbReference>
<dbReference type="InterPro" id="IPR050595">
    <property type="entry name" value="Bact_response_regulator"/>
</dbReference>
<comment type="caution">
    <text evidence="2">Lacks conserved residue(s) required for the propagation of feature annotation.</text>
</comment>
<protein>
    <submittedName>
        <fullName evidence="4">Response regulator</fullName>
    </submittedName>
</protein>
<accession>A0ABT7VRG0</accession>
<organism evidence="4 5">
    <name type="scientific">Candidatus Marithioploca araucensis</name>
    <dbReference type="NCBI Taxonomy" id="70273"/>
    <lineage>
        <taxon>Bacteria</taxon>
        <taxon>Pseudomonadati</taxon>
        <taxon>Pseudomonadota</taxon>
        <taxon>Gammaproteobacteria</taxon>
        <taxon>Thiotrichales</taxon>
        <taxon>Thiotrichaceae</taxon>
        <taxon>Candidatus Marithioploca</taxon>
    </lineage>
</organism>
<dbReference type="InterPro" id="IPR011006">
    <property type="entry name" value="CheY-like_superfamily"/>
</dbReference>
<dbReference type="CDD" id="cd00156">
    <property type="entry name" value="REC"/>
    <property type="match status" value="1"/>
</dbReference>
<reference evidence="4" key="1">
    <citation type="submission" date="2023-06" db="EMBL/GenBank/DDBJ databases">
        <title>Uncultivated large filamentous bacteria from sulfidic sediments reveal new species and different genomic features in energy metabolism and defense.</title>
        <authorList>
            <person name="Fonseca A."/>
        </authorList>
    </citation>
    <scope>NUCLEOTIDE SEQUENCE</scope>
    <source>
        <strain evidence="4">HSG4</strain>
    </source>
</reference>
<evidence type="ECO:0000259" key="3">
    <source>
        <dbReference type="PROSITE" id="PS50110"/>
    </source>
</evidence>